<dbReference type="PROSITE" id="PS51007">
    <property type="entry name" value="CYTC"/>
    <property type="match status" value="1"/>
</dbReference>
<dbReference type="Pfam" id="PF13442">
    <property type="entry name" value="Cytochrome_CBB3"/>
    <property type="match status" value="1"/>
</dbReference>
<keyword evidence="3 4" id="KW-0408">Iron</keyword>
<dbReference type="Proteomes" id="UP000032487">
    <property type="component" value="Unassembled WGS sequence"/>
</dbReference>
<organism evidence="7 8">
    <name type="scientific">Stutzerimonas stutzeri</name>
    <name type="common">Pseudomonas stutzeri</name>
    <dbReference type="NCBI Taxonomy" id="316"/>
    <lineage>
        <taxon>Bacteria</taxon>
        <taxon>Pseudomonadati</taxon>
        <taxon>Pseudomonadota</taxon>
        <taxon>Gammaproteobacteria</taxon>
        <taxon>Pseudomonadales</taxon>
        <taxon>Pseudomonadaceae</taxon>
        <taxon>Stutzerimonas</taxon>
    </lineage>
</organism>
<feature type="signal peptide" evidence="5">
    <location>
        <begin position="1"/>
        <end position="21"/>
    </location>
</feature>
<evidence type="ECO:0000256" key="1">
    <source>
        <dbReference type="ARBA" id="ARBA00022617"/>
    </source>
</evidence>
<keyword evidence="1 4" id="KW-0349">Heme</keyword>
<evidence type="ECO:0000256" key="2">
    <source>
        <dbReference type="ARBA" id="ARBA00022723"/>
    </source>
</evidence>
<dbReference type="SUPFAM" id="SSF46626">
    <property type="entry name" value="Cytochrome c"/>
    <property type="match status" value="1"/>
</dbReference>
<dbReference type="PANTHER" id="PTHR40394">
    <property type="entry name" value="LIPOPROTEIN-RELATED"/>
    <property type="match status" value="1"/>
</dbReference>
<dbReference type="PATRIC" id="fig|316.101.peg.1436"/>
<dbReference type="PROSITE" id="PS51257">
    <property type="entry name" value="PROKAR_LIPOPROTEIN"/>
    <property type="match status" value="1"/>
</dbReference>
<evidence type="ECO:0000313" key="8">
    <source>
        <dbReference type="Proteomes" id="UP000032487"/>
    </source>
</evidence>
<keyword evidence="5" id="KW-0732">Signal</keyword>
<dbReference type="RefSeq" id="WP_045161700.1">
    <property type="nucleotide sequence ID" value="NZ_JYHV01000014.1"/>
</dbReference>
<protein>
    <submittedName>
        <fullName evidence="7">Cytochrome C</fullName>
    </submittedName>
</protein>
<reference evidence="7 8" key="1">
    <citation type="submission" date="2015-02" db="EMBL/GenBank/DDBJ databases">
        <title>Draft genome sequence of Pseudomonas stutzeri NT0128 isolated from wheat (Triticum turgidum) rhizosphere.</title>
        <authorList>
            <person name="Tovi N."/>
            <person name="Frenk S."/>
            <person name="Hadar Y."/>
            <person name="Minz D."/>
        </authorList>
    </citation>
    <scope>NUCLEOTIDE SEQUENCE [LARGE SCALE GENOMIC DNA]</scope>
    <source>
        <strain evidence="7 8">NT0128</strain>
    </source>
</reference>
<feature type="chain" id="PRO_5002338470" evidence="5">
    <location>
        <begin position="22"/>
        <end position="176"/>
    </location>
</feature>
<dbReference type="InterPro" id="IPR036909">
    <property type="entry name" value="Cyt_c-like_dom_sf"/>
</dbReference>
<accession>A0A0D9AQB9</accession>
<proteinExistence type="predicted"/>
<comment type="caution">
    <text evidence="7">The sequence shown here is derived from an EMBL/GenBank/DDBJ whole genome shotgun (WGS) entry which is preliminary data.</text>
</comment>
<name>A0A0D9AQB9_STUST</name>
<dbReference type="GO" id="GO:0046872">
    <property type="term" value="F:metal ion binding"/>
    <property type="evidence" value="ECO:0007669"/>
    <property type="project" value="UniProtKB-KW"/>
</dbReference>
<dbReference type="AlphaFoldDB" id="A0A0D9AQB9"/>
<dbReference type="EMBL" id="JYHV01000014">
    <property type="protein sequence ID" value="KJH82884.1"/>
    <property type="molecule type" value="Genomic_DNA"/>
</dbReference>
<evidence type="ECO:0000256" key="5">
    <source>
        <dbReference type="SAM" id="SignalP"/>
    </source>
</evidence>
<gene>
    <name evidence="7" type="ORF">UF78_08595</name>
</gene>
<dbReference type="PANTHER" id="PTHR40394:SF2">
    <property type="entry name" value="QUINOL:CYTOCHROME C OXIDOREDUCTASE MEMBRANE PROTEIN"/>
    <property type="match status" value="1"/>
</dbReference>
<dbReference type="GO" id="GO:0020037">
    <property type="term" value="F:heme binding"/>
    <property type="evidence" value="ECO:0007669"/>
    <property type="project" value="InterPro"/>
</dbReference>
<dbReference type="Gene3D" id="1.10.760.10">
    <property type="entry name" value="Cytochrome c-like domain"/>
    <property type="match status" value="1"/>
</dbReference>
<dbReference type="OrthoDB" id="9779283at2"/>
<evidence type="ECO:0000259" key="6">
    <source>
        <dbReference type="PROSITE" id="PS51007"/>
    </source>
</evidence>
<keyword evidence="2 4" id="KW-0479">Metal-binding</keyword>
<dbReference type="InterPro" id="IPR009056">
    <property type="entry name" value="Cyt_c-like_dom"/>
</dbReference>
<sequence length="176" mass="19511">MIRWLLLCALLLGLVGCDDMAQQPRADAQEPSRFFPDGKVNQVPPAGTVARGDLTWEAVLAERPALTVELMQRGRERFEIYCSPCHGVAGDGNGTVVNRGFPRPPDVAEPRLIAAPDRHFMDVIAHGYGQMYSYAARVLPADRWAIVGYIRALQFSRRAEVGGLPEIDRDTLERLP</sequence>
<dbReference type="GO" id="GO:0009055">
    <property type="term" value="F:electron transfer activity"/>
    <property type="evidence" value="ECO:0007669"/>
    <property type="project" value="InterPro"/>
</dbReference>
<evidence type="ECO:0000256" key="3">
    <source>
        <dbReference type="ARBA" id="ARBA00023004"/>
    </source>
</evidence>
<evidence type="ECO:0000256" key="4">
    <source>
        <dbReference type="PROSITE-ProRule" id="PRU00433"/>
    </source>
</evidence>
<evidence type="ECO:0000313" key="7">
    <source>
        <dbReference type="EMBL" id="KJH82884.1"/>
    </source>
</evidence>
<feature type="domain" description="Cytochrome c" evidence="6">
    <location>
        <begin position="69"/>
        <end position="154"/>
    </location>
</feature>